<reference evidence="2" key="1">
    <citation type="submission" date="2021-03" db="EMBL/GenBank/DDBJ databases">
        <authorList>
            <person name="Bekaert M."/>
        </authorList>
    </citation>
    <scope>NUCLEOTIDE SEQUENCE</scope>
</reference>
<proteinExistence type="predicted"/>
<evidence type="ECO:0000259" key="1">
    <source>
        <dbReference type="Pfam" id="PF08210"/>
    </source>
</evidence>
<protein>
    <recommendedName>
        <fullName evidence="1">Activation-induced cytidine deaminase AID domain-containing protein</fullName>
    </recommendedName>
</protein>
<dbReference type="InterPro" id="IPR013158">
    <property type="entry name" value="AID"/>
</dbReference>
<dbReference type="Proteomes" id="UP000683360">
    <property type="component" value="Unassembled WGS sequence"/>
</dbReference>
<feature type="domain" description="Activation-induced cytidine deaminase AID" evidence="1">
    <location>
        <begin position="190"/>
        <end position="315"/>
    </location>
</feature>
<name>A0A8S3R7X5_MYTED</name>
<keyword evidence="3" id="KW-1185">Reference proteome</keyword>
<dbReference type="GO" id="GO:0008270">
    <property type="term" value="F:zinc ion binding"/>
    <property type="evidence" value="ECO:0007669"/>
    <property type="project" value="InterPro"/>
</dbReference>
<sequence>MQQQPYNLPGPSPMSLQQSCVMAPQQPGWEVHRRYEDIMSLNYGRNHFVQKNEYPYNRIDYIYRFKFRGEGVCITLIHGTQYTSLSVGGNGGQTWWDKASRFLDKQCKRLQSGDLQKPGADTGDNKKPLVSEKEFRDFFAIPNVYGTYDLPWPRSTILLYKYSSNTSIKYWEIPENTLKRVDNEPGRDGRDAEEIMIEDLENIQDYLTIQPDDIEGSYKAILSVEVILSYSPCDKCSQSLCLLKETMDKKVKESLSLTKEVEDEEKVKFKITFSNFYKHLEIFDNEHIEGLKNLLRSDIKLDIFSDDNWDYFFNAAGLVTERQKEKGLTRKFYNILKDQ</sequence>
<evidence type="ECO:0000313" key="2">
    <source>
        <dbReference type="EMBL" id="CAG2205356.1"/>
    </source>
</evidence>
<dbReference type="Pfam" id="PF08210">
    <property type="entry name" value="APOBEC_N"/>
    <property type="match status" value="1"/>
</dbReference>
<evidence type="ECO:0000313" key="3">
    <source>
        <dbReference type="Proteomes" id="UP000683360"/>
    </source>
</evidence>
<comment type="caution">
    <text evidence="2">The sequence shown here is derived from an EMBL/GenBank/DDBJ whole genome shotgun (WGS) entry which is preliminary data.</text>
</comment>
<dbReference type="EMBL" id="CAJPWZ010001022">
    <property type="protein sequence ID" value="CAG2205356.1"/>
    <property type="molecule type" value="Genomic_DNA"/>
</dbReference>
<dbReference type="GO" id="GO:0016814">
    <property type="term" value="F:hydrolase activity, acting on carbon-nitrogen (but not peptide) bonds, in cyclic amidines"/>
    <property type="evidence" value="ECO:0007669"/>
    <property type="project" value="InterPro"/>
</dbReference>
<dbReference type="OrthoDB" id="5956704at2759"/>
<gene>
    <name evidence="2" type="ORF">MEDL_19869</name>
</gene>
<organism evidence="2 3">
    <name type="scientific">Mytilus edulis</name>
    <name type="common">Blue mussel</name>
    <dbReference type="NCBI Taxonomy" id="6550"/>
    <lineage>
        <taxon>Eukaryota</taxon>
        <taxon>Metazoa</taxon>
        <taxon>Spiralia</taxon>
        <taxon>Lophotrochozoa</taxon>
        <taxon>Mollusca</taxon>
        <taxon>Bivalvia</taxon>
        <taxon>Autobranchia</taxon>
        <taxon>Pteriomorphia</taxon>
        <taxon>Mytilida</taxon>
        <taxon>Mytiloidea</taxon>
        <taxon>Mytilidae</taxon>
        <taxon>Mytilinae</taxon>
        <taxon>Mytilus</taxon>
    </lineage>
</organism>
<dbReference type="AlphaFoldDB" id="A0A8S3R7X5"/>
<accession>A0A8S3R7X5</accession>
<dbReference type="Gene3D" id="3.40.140.10">
    <property type="entry name" value="Cytidine Deaminase, domain 2"/>
    <property type="match status" value="1"/>
</dbReference>